<dbReference type="AlphaFoldDB" id="A0A0E9X3A4"/>
<organism evidence="1">
    <name type="scientific">Anguilla anguilla</name>
    <name type="common">European freshwater eel</name>
    <name type="synonym">Muraena anguilla</name>
    <dbReference type="NCBI Taxonomy" id="7936"/>
    <lineage>
        <taxon>Eukaryota</taxon>
        <taxon>Metazoa</taxon>
        <taxon>Chordata</taxon>
        <taxon>Craniata</taxon>
        <taxon>Vertebrata</taxon>
        <taxon>Euteleostomi</taxon>
        <taxon>Actinopterygii</taxon>
        <taxon>Neopterygii</taxon>
        <taxon>Teleostei</taxon>
        <taxon>Anguilliformes</taxon>
        <taxon>Anguillidae</taxon>
        <taxon>Anguilla</taxon>
    </lineage>
</organism>
<sequence length="102" mass="12203">MTFNQSQDPRLFADCTKMEYVFKFKGCKVTSKNKECNTQYEQNLICLQVCHFLSYDVFLALKNSKQNFHKQFICNGKYPYRHDRMACINLHVTYDDFLKFTS</sequence>
<reference evidence="1" key="2">
    <citation type="journal article" date="2015" name="Fish Shellfish Immunol.">
        <title>Early steps in the European eel (Anguilla anguilla)-Vibrio vulnificus interaction in the gills: Role of the RtxA13 toxin.</title>
        <authorList>
            <person name="Callol A."/>
            <person name="Pajuelo D."/>
            <person name="Ebbesson L."/>
            <person name="Teles M."/>
            <person name="MacKenzie S."/>
            <person name="Amaro C."/>
        </authorList>
    </citation>
    <scope>NUCLEOTIDE SEQUENCE</scope>
</reference>
<name>A0A0E9X3A4_ANGAN</name>
<reference evidence="1" key="1">
    <citation type="submission" date="2014-11" db="EMBL/GenBank/DDBJ databases">
        <authorList>
            <person name="Amaro Gonzalez C."/>
        </authorList>
    </citation>
    <scope>NUCLEOTIDE SEQUENCE</scope>
</reference>
<proteinExistence type="predicted"/>
<protein>
    <submittedName>
        <fullName evidence="1">Uncharacterized protein</fullName>
    </submittedName>
</protein>
<dbReference type="EMBL" id="GBXM01011636">
    <property type="protein sequence ID" value="JAH96941.1"/>
    <property type="molecule type" value="Transcribed_RNA"/>
</dbReference>
<evidence type="ECO:0000313" key="1">
    <source>
        <dbReference type="EMBL" id="JAH96941.1"/>
    </source>
</evidence>
<accession>A0A0E9X3A4</accession>